<proteinExistence type="predicted"/>
<evidence type="ECO:0000313" key="4">
    <source>
        <dbReference type="Proteomes" id="UP000542889"/>
    </source>
</evidence>
<gene>
    <name evidence="3" type="ORF">H0N82_05475</name>
    <name evidence="2" type="ORF">HWN39_13200</name>
</gene>
<accession>A0A508YWG8</accession>
<dbReference type="AlphaFoldDB" id="A0A508YWG8"/>
<dbReference type="Proteomes" id="UP000542889">
    <property type="component" value="Unassembled WGS sequence"/>
</dbReference>
<dbReference type="EMBL" id="JABXWP010000027">
    <property type="protein sequence ID" value="NVO89427.1"/>
    <property type="molecule type" value="Genomic_DNA"/>
</dbReference>
<comment type="caution">
    <text evidence="3">The sequence shown here is derived from an EMBL/GenBank/DDBJ whole genome shotgun (WGS) entry which is preliminary data.</text>
</comment>
<evidence type="ECO:0000313" key="3">
    <source>
        <dbReference type="EMBL" id="NZA04568.1"/>
    </source>
</evidence>
<evidence type="ECO:0000256" key="1">
    <source>
        <dbReference type="SAM" id="MobiDB-lite"/>
    </source>
</evidence>
<sequence length="75" mass="8019">MNNVNMIKFESITTISDETLQTTIGGDHIPNSGGGGALPIGRNIFTPADLPGPNGSPYYGSSNQYRNAGRHWARN</sequence>
<name>A0A508YWG8_LACRH</name>
<protein>
    <submittedName>
        <fullName evidence="3">Uncharacterized protein</fullName>
    </submittedName>
</protein>
<evidence type="ECO:0000313" key="2">
    <source>
        <dbReference type="EMBL" id="NVO89427.1"/>
    </source>
</evidence>
<dbReference type="RefSeq" id="WP_019728439.1">
    <property type="nucleotide sequence ID" value="NZ_CABFNI010000008.1"/>
</dbReference>
<evidence type="ECO:0000313" key="5">
    <source>
        <dbReference type="Proteomes" id="UP000552935"/>
    </source>
</evidence>
<organism evidence="3 5">
    <name type="scientific">Lacticaseibacillus rhamnosus</name>
    <name type="common">Lactobacillus rhamnosus</name>
    <dbReference type="NCBI Taxonomy" id="47715"/>
    <lineage>
        <taxon>Bacteria</taxon>
        <taxon>Bacillati</taxon>
        <taxon>Bacillota</taxon>
        <taxon>Bacilli</taxon>
        <taxon>Lactobacillales</taxon>
        <taxon>Lactobacillaceae</taxon>
        <taxon>Lacticaseibacillus</taxon>
    </lineage>
</organism>
<dbReference type="EMBL" id="JACCKI010000003">
    <property type="protein sequence ID" value="NZA04568.1"/>
    <property type="molecule type" value="Genomic_DNA"/>
</dbReference>
<reference evidence="2 4" key="1">
    <citation type="submission" date="2020-06" db="EMBL/GenBank/DDBJ databases">
        <title>Lactobacillus rhamnosus QC,genome.</title>
        <authorList>
            <person name="Yi H."/>
            <person name="Jin M."/>
        </authorList>
    </citation>
    <scope>NUCLEOTIDE SEQUENCE [LARGE SCALE GENOMIC DNA]</scope>
    <source>
        <strain evidence="2 4">QC</strain>
    </source>
</reference>
<reference evidence="3 5" key="2">
    <citation type="submission" date="2020-07" db="EMBL/GenBank/DDBJ databases">
        <title>Organ Donor 1.</title>
        <authorList>
            <person name="Marsh A.J."/>
            <person name="Azcarate-Peril M.A."/>
        </authorList>
    </citation>
    <scope>NUCLEOTIDE SEQUENCE [LARGE SCALE GENOMIC DNA]</scope>
    <source>
        <strain evidence="3 5">AMC0712</strain>
    </source>
</reference>
<dbReference type="Proteomes" id="UP000552935">
    <property type="component" value="Unassembled WGS sequence"/>
</dbReference>
<feature type="region of interest" description="Disordered" evidence="1">
    <location>
        <begin position="49"/>
        <end position="75"/>
    </location>
</feature>